<feature type="region of interest" description="Disordered" evidence="1">
    <location>
        <begin position="184"/>
        <end position="213"/>
    </location>
</feature>
<feature type="region of interest" description="Disordered" evidence="1">
    <location>
        <begin position="1"/>
        <end position="127"/>
    </location>
</feature>
<dbReference type="Proteomes" id="UP000015103">
    <property type="component" value="Unassembled WGS sequence"/>
</dbReference>
<accession>T1HTU6</accession>
<dbReference type="AlphaFoldDB" id="T1HTU6"/>
<keyword evidence="3" id="KW-1185">Reference proteome</keyword>
<sequence length="378" mass="41867">MDKETKNKNTGGEKQQQQQQIQQAQQQSQQQQSQQQHQQQQTRRQNRRKQQSVIGQGGGGKNPTTSKADPNTITAKGRKNVAMAGISGEIKPCKGQGKGMGNPPTKMAGMVKPKTPEALGAGGGQRSSFRADSLEAIENMSDAEVHAARISGSSKKRVMALTREGRDYVQAKRQVIRDNFNRWAQQTSKAAKRPRSEGESPQQWQPAKKAKARAGEKSYSEALSFVKVAIVQEGYPEAQLAPERLTAIQQAVLKEYDQIPKGSMQVRLAKCMYRPGFVLATCADQFSAEWLRDIVPKLRPWEGAKLLPLLGDDIPRPETAVVFIPDEQGSRIEADTVLKRLEVGNQKLCTDNWKVWGCKPAEGGQVWTFSMDRASLDE</sequence>
<dbReference type="VEuPathDB" id="VectorBase:RPRC007466"/>
<feature type="compositionally biased region" description="Polar residues" evidence="1">
    <location>
        <begin position="62"/>
        <end position="74"/>
    </location>
</feature>
<dbReference type="Pfam" id="PF16012">
    <property type="entry name" value="DUF4780"/>
    <property type="match status" value="1"/>
</dbReference>
<dbReference type="HOGENOM" id="CLU_039556_0_0_1"/>
<feature type="compositionally biased region" description="Low complexity" evidence="1">
    <location>
        <begin position="15"/>
        <end position="43"/>
    </location>
</feature>
<reference evidence="2" key="1">
    <citation type="submission" date="2015-05" db="UniProtKB">
        <authorList>
            <consortium name="EnsemblMetazoa"/>
        </authorList>
    </citation>
    <scope>IDENTIFICATION</scope>
</reference>
<organism evidence="2 3">
    <name type="scientific">Rhodnius prolixus</name>
    <name type="common">Triatomid bug</name>
    <dbReference type="NCBI Taxonomy" id="13249"/>
    <lineage>
        <taxon>Eukaryota</taxon>
        <taxon>Metazoa</taxon>
        <taxon>Ecdysozoa</taxon>
        <taxon>Arthropoda</taxon>
        <taxon>Hexapoda</taxon>
        <taxon>Insecta</taxon>
        <taxon>Pterygota</taxon>
        <taxon>Neoptera</taxon>
        <taxon>Paraneoptera</taxon>
        <taxon>Hemiptera</taxon>
        <taxon>Heteroptera</taxon>
        <taxon>Panheteroptera</taxon>
        <taxon>Cimicomorpha</taxon>
        <taxon>Reduviidae</taxon>
        <taxon>Triatominae</taxon>
        <taxon>Rhodnius</taxon>
    </lineage>
</organism>
<evidence type="ECO:0000256" key="1">
    <source>
        <dbReference type="SAM" id="MobiDB-lite"/>
    </source>
</evidence>
<dbReference type="EMBL" id="ACPB03003372">
    <property type="status" value="NOT_ANNOTATED_CDS"/>
    <property type="molecule type" value="Genomic_DNA"/>
</dbReference>
<evidence type="ECO:0000313" key="3">
    <source>
        <dbReference type="Proteomes" id="UP000015103"/>
    </source>
</evidence>
<dbReference type="EnsemblMetazoa" id="RPRC007466-RA">
    <property type="protein sequence ID" value="RPRC007466-PA"/>
    <property type="gene ID" value="RPRC007466"/>
</dbReference>
<proteinExistence type="predicted"/>
<dbReference type="OMA" id="ARRMESK"/>
<dbReference type="InParanoid" id="T1HTU6"/>
<protein>
    <submittedName>
        <fullName evidence="2">DUF4780 domain-containing protein</fullName>
    </submittedName>
</protein>
<evidence type="ECO:0000313" key="2">
    <source>
        <dbReference type="EnsemblMetazoa" id="RPRC007466-PA"/>
    </source>
</evidence>
<dbReference type="InterPro" id="IPR031961">
    <property type="entry name" value="DUF4780"/>
</dbReference>
<dbReference type="eggNOG" id="ENOG502SZ1E">
    <property type="taxonomic scope" value="Eukaryota"/>
</dbReference>
<name>T1HTU6_RHOPR</name>